<keyword evidence="5 7" id="KW-1133">Transmembrane helix</keyword>
<evidence type="ECO:0000256" key="7">
    <source>
        <dbReference type="RuleBase" id="RU363032"/>
    </source>
</evidence>
<sequence length="313" mass="32004">MSAVLARRLLALPVVLFLASVLIFLLPRMAGVDTARAILRSRLGEAEPDPAVLAAIRLEFGLDASLTTQYWRWLSHVVVGDLGNSFTTRTSVAGLLFPALGVSLVLTAAALVLAALAGIPAGVWSARRPGGRLDRAVTATSVLGVATPEFVLGTVLVLVFAVALPVLPATGWGSVAQAVLPVLTLAAFPAALAAQLTRAETVDALARPHVMVARSKGIEERAVLWRHGGRLALTSVTSLSGLFFGGLLGGAVVVEVVFAVPGLGGLLYDSVVGQDLPVVQSGLLAVVAVAALASIAAEGLQLALDPVGRSTAT</sequence>
<evidence type="ECO:0000256" key="6">
    <source>
        <dbReference type="ARBA" id="ARBA00023136"/>
    </source>
</evidence>
<protein>
    <submittedName>
        <fullName evidence="9">Peptide/nickel transport system permease protein</fullName>
    </submittedName>
</protein>
<evidence type="ECO:0000259" key="8">
    <source>
        <dbReference type="PROSITE" id="PS50928"/>
    </source>
</evidence>
<feature type="transmembrane region" description="Helical" evidence="7">
    <location>
        <begin position="278"/>
        <end position="300"/>
    </location>
</feature>
<evidence type="ECO:0000313" key="9">
    <source>
        <dbReference type="EMBL" id="RZT89116.1"/>
    </source>
</evidence>
<dbReference type="PANTHER" id="PTHR43163">
    <property type="entry name" value="DIPEPTIDE TRANSPORT SYSTEM PERMEASE PROTEIN DPPB-RELATED"/>
    <property type="match status" value="1"/>
</dbReference>
<feature type="domain" description="ABC transmembrane type-1" evidence="8">
    <location>
        <begin position="100"/>
        <end position="296"/>
    </location>
</feature>
<dbReference type="InterPro" id="IPR045621">
    <property type="entry name" value="BPD_transp_1_N"/>
</dbReference>
<evidence type="ECO:0000256" key="1">
    <source>
        <dbReference type="ARBA" id="ARBA00004651"/>
    </source>
</evidence>
<feature type="transmembrane region" description="Helical" evidence="7">
    <location>
        <begin position="175"/>
        <end position="194"/>
    </location>
</feature>
<accession>A0A4Q7V3Z1</accession>
<keyword evidence="3" id="KW-1003">Cell membrane</keyword>
<dbReference type="AlphaFoldDB" id="A0A4Q7V3Z1"/>
<evidence type="ECO:0000256" key="2">
    <source>
        <dbReference type="ARBA" id="ARBA00022448"/>
    </source>
</evidence>
<dbReference type="InterPro" id="IPR000515">
    <property type="entry name" value="MetI-like"/>
</dbReference>
<dbReference type="OrthoDB" id="3543764at2"/>
<dbReference type="GO" id="GO:0005886">
    <property type="term" value="C:plasma membrane"/>
    <property type="evidence" value="ECO:0007669"/>
    <property type="project" value="UniProtKB-SubCell"/>
</dbReference>
<dbReference type="InterPro" id="IPR035906">
    <property type="entry name" value="MetI-like_sf"/>
</dbReference>
<reference evidence="9 10" key="1">
    <citation type="submission" date="2019-02" db="EMBL/GenBank/DDBJ databases">
        <title>Sequencing the genomes of 1000 actinobacteria strains.</title>
        <authorList>
            <person name="Klenk H.-P."/>
        </authorList>
    </citation>
    <scope>NUCLEOTIDE SEQUENCE [LARGE SCALE GENOMIC DNA]</scope>
    <source>
        <strain evidence="9 10">DSM 45779</strain>
    </source>
</reference>
<feature type="transmembrane region" description="Helical" evidence="7">
    <location>
        <begin position="95"/>
        <end position="124"/>
    </location>
</feature>
<dbReference type="Proteomes" id="UP000291591">
    <property type="component" value="Unassembled WGS sequence"/>
</dbReference>
<dbReference type="GO" id="GO:0055085">
    <property type="term" value="P:transmembrane transport"/>
    <property type="evidence" value="ECO:0007669"/>
    <property type="project" value="InterPro"/>
</dbReference>
<proteinExistence type="inferred from homology"/>
<feature type="transmembrane region" description="Helical" evidence="7">
    <location>
        <begin position="231"/>
        <end position="258"/>
    </location>
</feature>
<dbReference type="PANTHER" id="PTHR43163:SF3">
    <property type="entry name" value="PEPTIDE ABC TRANSPORTER PERMEASE PROTEIN"/>
    <property type="match status" value="1"/>
</dbReference>
<dbReference type="Gene3D" id="1.10.3720.10">
    <property type="entry name" value="MetI-like"/>
    <property type="match status" value="1"/>
</dbReference>
<evidence type="ECO:0000256" key="4">
    <source>
        <dbReference type="ARBA" id="ARBA00022692"/>
    </source>
</evidence>
<dbReference type="RefSeq" id="WP_130293422.1">
    <property type="nucleotide sequence ID" value="NZ_SHKL01000001.1"/>
</dbReference>
<dbReference type="Pfam" id="PF00528">
    <property type="entry name" value="BPD_transp_1"/>
    <property type="match status" value="1"/>
</dbReference>
<dbReference type="Pfam" id="PF19300">
    <property type="entry name" value="BPD_transp_1_N"/>
    <property type="match status" value="1"/>
</dbReference>
<evidence type="ECO:0000256" key="5">
    <source>
        <dbReference type="ARBA" id="ARBA00022989"/>
    </source>
</evidence>
<evidence type="ECO:0000256" key="3">
    <source>
        <dbReference type="ARBA" id="ARBA00022475"/>
    </source>
</evidence>
<keyword evidence="10" id="KW-1185">Reference proteome</keyword>
<keyword evidence="4 7" id="KW-0812">Transmembrane</keyword>
<organism evidence="9 10">
    <name type="scientific">Pseudonocardia sediminis</name>
    <dbReference type="NCBI Taxonomy" id="1397368"/>
    <lineage>
        <taxon>Bacteria</taxon>
        <taxon>Bacillati</taxon>
        <taxon>Actinomycetota</taxon>
        <taxon>Actinomycetes</taxon>
        <taxon>Pseudonocardiales</taxon>
        <taxon>Pseudonocardiaceae</taxon>
        <taxon>Pseudonocardia</taxon>
    </lineage>
</organism>
<gene>
    <name evidence="9" type="ORF">EV383_6073</name>
</gene>
<keyword evidence="6 7" id="KW-0472">Membrane</keyword>
<dbReference type="PROSITE" id="PS50928">
    <property type="entry name" value="ABC_TM1"/>
    <property type="match status" value="1"/>
</dbReference>
<comment type="similarity">
    <text evidence="7">Belongs to the binding-protein-dependent transport system permease family.</text>
</comment>
<evidence type="ECO:0000313" key="10">
    <source>
        <dbReference type="Proteomes" id="UP000291591"/>
    </source>
</evidence>
<dbReference type="EMBL" id="SHKL01000001">
    <property type="protein sequence ID" value="RZT89116.1"/>
    <property type="molecule type" value="Genomic_DNA"/>
</dbReference>
<dbReference type="SUPFAM" id="SSF161098">
    <property type="entry name" value="MetI-like"/>
    <property type="match status" value="1"/>
</dbReference>
<keyword evidence="2 7" id="KW-0813">Transport</keyword>
<name>A0A4Q7V3Z1_PSEST</name>
<feature type="transmembrane region" description="Helical" evidence="7">
    <location>
        <begin position="136"/>
        <end position="163"/>
    </location>
</feature>
<comment type="caution">
    <text evidence="9">The sequence shown here is derived from an EMBL/GenBank/DDBJ whole genome shotgun (WGS) entry which is preliminary data.</text>
</comment>
<comment type="subcellular location">
    <subcellularLocation>
        <location evidence="1 7">Cell membrane</location>
        <topology evidence="1 7">Multi-pass membrane protein</topology>
    </subcellularLocation>
</comment>